<dbReference type="Proteomes" id="UP001165960">
    <property type="component" value="Unassembled WGS sequence"/>
</dbReference>
<evidence type="ECO:0000313" key="1">
    <source>
        <dbReference type="EMBL" id="KAJ9090272.1"/>
    </source>
</evidence>
<evidence type="ECO:0000313" key="2">
    <source>
        <dbReference type="Proteomes" id="UP001165960"/>
    </source>
</evidence>
<accession>A0ACC2UV75</accession>
<name>A0ACC2UV75_9FUNG</name>
<protein>
    <submittedName>
        <fullName evidence="1">Uncharacterized protein</fullName>
    </submittedName>
</protein>
<organism evidence="1 2">
    <name type="scientific">Entomophthora muscae</name>
    <dbReference type="NCBI Taxonomy" id="34485"/>
    <lineage>
        <taxon>Eukaryota</taxon>
        <taxon>Fungi</taxon>
        <taxon>Fungi incertae sedis</taxon>
        <taxon>Zoopagomycota</taxon>
        <taxon>Entomophthoromycotina</taxon>
        <taxon>Entomophthoromycetes</taxon>
        <taxon>Entomophthorales</taxon>
        <taxon>Entomophthoraceae</taxon>
        <taxon>Entomophthora</taxon>
    </lineage>
</organism>
<keyword evidence="2" id="KW-1185">Reference proteome</keyword>
<sequence>MMTVYPIVTALTGFQVANLVPYFAKILPQLLGLYRIGGYQHGSEFFGPSQEGLGHDHHYDPGQLNFSYTGSWLLIVSPHLTLSLVAYTSMYYVLTYFVGSFGRYNVHSKVFWWLMIVYSIATTLTGFQFSNLLPSLLQVVPTVSGYYTNWGPQITKWRVDLNWVYWAA</sequence>
<reference evidence="1" key="1">
    <citation type="submission" date="2022-04" db="EMBL/GenBank/DDBJ databases">
        <title>Genome of the entomopathogenic fungus Entomophthora muscae.</title>
        <authorList>
            <person name="Elya C."/>
            <person name="Lovett B.R."/>
            <person name="Lee E."/>
            <person name="Macias A.M."/>
            <person name="Hajek A.E."/>
            <person name="De Bivort B.L."/>
            <person name="Kasson M.T."/>
            <person name="De Fine Licht H.H."/>
            <person name="Stajich J.E."/>
        </authorList>
    </citation>
    <scope>NUCLEOTIDE SEQUENCE</scope>
    <source>
        <strain evidence="1">Berkeley</strain>
    </source>
</reference>
<proteinExistence type="predicted"/>
<gene>
    <name evidence="1" type="ORF">DSO57_1004181</name>
</gene>
<dbReference type="EMBL" id="QTSX02000010">
    <property type="protein sequence ID" value="KAJ9090272.1"/>
    <property type="molecule type" value="Genomic_DNA"/>
</dbReference>
<comment type="caution">
    <text evidence="1">The sequence shown here is derived from an EMBL/GenBank/DDBJ whole genome shotgun (WGS) entry which is preliminary data.</text>
</comment>